<name>A0A8B7U8G2_CASCN</name>
<accession>A0A8B7U8G2</accession>
<gene>
    <name evidence="2" type="primary">LOC109683951</name>
</gene>
<organism evidence="2">
    <name type="scientific">Castor canadensis</name>
    <name type="common">American beaver</name>
    <dbReference type="NCBI Taxonomy" id="51338"/>
    <lineage>
        <taxon>Eukaryota</taxon>
        <taxon>Metazoa</taxon>
        <taxon>Chordata</taxon>
        <taxon>Craniata</taxon>
        <taxon>Vertebrata</taxon>
        <taxon>Euteleostomi</taxon>
        <taxon>Mammalia</taxon>
        <taxon>Eutheria</taxon>
        <taxon>Euarchontoglires</taxon>
        <taxon>Glires</taxon>
        <taxon>Rodentia</taxon>
        <taxon>Castorimorpha</taxon>
        <taxon>Castoridae</taxon>
        <taxon>Castor</taxon>
    </lineage>
</organism>
<feature type="region of interest" description="Disordered" evidence="1">
    <location>
        <begin position="452"/>
        <end position="476"/>
    </location>
</feature>
<dbReference type="KEGG" id="ccan:109683951"/>
<reference evidence="2" key="1">
    <citation type="submission" date="2025-08" db="UniProtKB">
        <authorList>
            <consortium name="RefSeq"/>
        </authorList>
    </citation>
    <scope>IDENTIFICATION</scope>
    <source>
        <tissue evidence="2">Leukocyte</tissue>
    </source>
</reference>
<feature type="region of interest" description="Disordered" evidence="1">
    <location>
        <begin position="250"/>
        <end position="306"/>
    </location>
</feature>
<protein>
    <submittedName>
        <fullName evidence="2">Uncharacterized protein LOC109683951</fullName>
    </submittedName>
</protein>
<dbReference type="AlphaFoldDB" id="A0A8B7U8G2"/>
<dbReference type="OrthoDB" id="9717648at2759"/>
<evidence type="ECO:0000313" key="2">
    <source>
        <dbReference type="RefSeq" id="XP_020015649.1"/>
    </source>
</evidence>
<feature type="region of interest" description="Disordered" evidence="1">
    <location>
        <begin position="188"/>
        <end position="224"/>
    </location>
</feature>
<proteinExistence type="predicted"/>
<sequence>PLLYGAGSHSLGAGLGPVPAPLPVACRPGPAPRCPLAGEQARYCTQGGKQEPDAILLPHPQVQEGQVCPPGLELPAVLLEMETSQRAEEQLLWDLKLLTGSGLGLFWPRWARFGGQRNKAQHAWSPLGQPCGRMGENSELLSSWLNPPPQAVDSMSQNHQLLEGIWMKLRVLQNQDWKALANLQRPHLKRQYSQGKKAAPGVIRGPQMNSGEKESPGPQARTTQITRVKTEGQRQECAALATLGAREGTRAPLPALMPGAQPQLPVSGAGRLAARSTGDSGEQRGGSGGPKTPKPAWPTGVSSAQQETALQRLLELHGAARRRRRRDREQQRLRVLERLRIAGNRHRRVHPLRLPPSTAQLPPPARIRVRRRRGPRHAGGGVGGGDRARRVRCAGPPPNGRTALPAQEDAAGRRRALQEQLQLVHGKRTGWLLALRARNTQNFQELLCPGAEEPAPEQKCPPFPAHPGHCWVPNDD</sequence>
<evidence type="ECO:0000256" key="1">
    <source>
        <dbReference type="SAM" id="MobiDB-lite"/>
    </source>
</evidence>
<dbReference type="RefSeq" id="XP_020015649.1">
    <property type="nucleotide sequence ID" value="XM_020160060.1"/>
</dbReference>
<feature type="non-terminal residue" evidence="2">
    <location>
        <position position="1"/>
    </location>
</feature>